<evidence type="ECO:0000313" key="3">
    <source>
        <dbReference type="Proteomes" id="UP001549077"/>
    </source>
</evidence>
<keyword evidence="3" id="KW-1185">Reference proteome</keyword>
<evidence type="ECO:0000256" key="1">
    <source>
        <dbReference type="SAM" id="MobiDB-lite"/>
    </source>
</evidence>
<feature type="region of interest" description="Disordered" evidence="1">
    <location>
        <begin position="26"/>
        <end position="58"/>
    </location>
</feature>
<proteinExistence type="predicted"/>
<sequence length="58" mass="6163">MLKLFTAAAAILLAVLVGYGGATWWPQPDQSDATQQEKKAPKAGYPDPFTPPTKGNGF</sequence>
<organism evidence="2 3">
    <name type="scientific">Rhizobium binae</name>
    <dbReference type="NCBI Taxonomy" id="1138190"/>
    <lineage>
        <taxon>Bacteria</taxon>
        <taxon>Pseudomonadati</taxon>
        <taxon>Pseudomonadota</taxon>
        <taxon>Alphaproteobacteria</taxon>
        <taxon>Hyphomicrobiales</taxon>
        <taxon>Rhizobiaceae</taxon>
        <taxon>Rhizobium/Agrobacterium group</taxon>
        <taxon>Rhizobium</taxon>
    </lineage>
</organism>
<name>A0ABV2MHB4_9HYPH</name>
<dbReference type="RefSeq" id="WP_168296170.1">
    <property type="nucleotide sequence ID" value="NZ_CP071604.1"/>
</dbReference>
<evidence type="ECO:0000313" key="2">
    <source>
        <dbReference type="EMBL" id="MET3755853.1"/>
    </source>
</evidence>
<comment type="caution">
    <text evidence="2">The sequence shown here is derived from an EMBL/GenBank/DDBJ whole genome shotgun (WGS) entry which is preliminary data.</text>
</comment>
<dbReference type="GeneID" id="91149990"/>
<dbReference type="EMBL" id="JBEPMY010000008">
    <property type="protein sequence ID" value="MET3755853.1"/>
    <property type="molecule type" value="Genomic_DNA"/>
</dbReference>
<protein>
    <submittedName>
        <fullName evidence="2">Uncharacterized protein</fullName>
    </submittedName>
</protein>
<dbReference type="Proteomes" id="UP001549077">
    <property type="component" value="Unassembled WGS sequence"/>
</dbReference>
<reference evidence="2 3" key="1">
    <citation type="submission" date="2024-06" db="EMBL/GenBank/DDBJ databases">
        <title>Genomic Encyclopedia of Type Strains, Phase IV (KMG-IV): sequencing the most valuable type-strain genomes for metagenomic binning, comparative biology and taxonomic classification.</title>
        <authorList>
            <person name="Goeker M."/>
        </authorList>
    </citation>
    <scope>NUCLEOTIDE SEQUENCE [LARGE SCALE GENOMIC DNA]</scope>
    <source>
        <strain evidence="2 3">DSM 29288</strain>
    </source>
</reference>
<gene>
    <name evidence="2" type="ORF">ABID08_003224</name>
</gene>
<accession>A0ABV2MHB4</accession>